<reference evidence="5 6" key="1">
    <citation type="submission" date="2021-03" db="EMBL/GenBank/DDBJ databases">
        <title>Sneathiella sp. CAU 1612 isolated from Kang Won-do.</title>
        <authorList>
            <person name="Kim W."/>
        </authorList>
    </citation>
    <scope>NUCLEOTIDE SEQUENCE [LARGE SCALE GENOMIC DNA]</scope>
    <source>
        <strain evidence="5 6">CAU 1612</strain>
    </source>
</reference>
<dbReference type="Gene3D" id="3.30.300.30">
    <property type="match status" value="1"/>
</dbReference>
<comment type="similarity">
    <text evidence="1">Belongs to the ATP-dependent AMP-binding enzyme family.</text>
</comment>
<feature type="domain" description="AMP-dependent synthetase/ligase" evidence="3">
    <location>
        <begin position="25"/>
        <end position="387"/>
    </location>
</feature>
<dbReference type="PANTHER" id="PTHR43201">
    <property type="entry name" value="ACYL-COA SYNTHETASE"/>
    <property type="match status" value="1"/>
</dbReference>
<dbReference type="SUPFAM" id="SSF56801">
    <property type="entry name" value="Acetyl-CoA synthetase-like"/>
    <property type="match status" value="1"/>
</dbReference>
<evidence type="ECO:0000256" key="1">
    <source>
        <dbReference type="ARBA" id="ARBA00006432"/>
    </source>
</evidence>
<comment type="caution">
    <text evidence="5">The sequence shown here is derived from an EMBL/GenBank/DDBJ whole genome shotgun (WGS) entry which is preliminary data.</text>
</comment>
<dbReference type="InterPro" id="IPR020845">
    <property type="entry name" value="AMP-binding_CS"/>
</dbReference>
<evidence type="ECO:0000313" key="6">
    <source>
        <dbReference type="Proteomes" id="UP000664761"/>
    </source>
</evidence>
<dbReference type="InterPro" id="IPR000873">
    <property type="entry name" value="AMP-dep_synth/lig_dom"/>
</dbReference>
<keyword evidence="2" id="KW-0436">Ligase</keyword>
<evidence type="ECO:0000259" key="3">
    <source>
        <dbReference type="Pfam" id="PF00501"/>
    </source>
</evidence>
<organism evidence="5 6">
    <name type="scientific">Sneathiella sedimenti</name>
    <dbReference type="NCBI Taxonomy" id="2816034"/>
    <lineage>
        <taxon>Bacteria</taxon>
        <taxon>Pseudomonadati</taxon>
        <taxon>Pseudomonadota</taxon>
        <taxon>Alphaproteobacteria</taxon>
        <taxon>Sneathiellales</taxon>
        <taxon>Sneathiellaceae</taxon>
        <taxon>Sneathiella</taxon>
    </lineage>
</organism>
<evidence type="ECO:0000256" key="2">
    <source>
        <dbReference type="ARBA" id="ARBA00022598"/>
    </source>
</evidence>
<dbReference type="RefSeq" id="WP_207043518.1">
    <property type="nucleotide sequence ID" value="NZ_JAFLNC010000002.1"/>
</dbReference>
<dbReference type="InterPro" id="IPR045851">
    <property type="entry name" value="AMP-bd_C_sf"/>
</dbReference>
<dbReference type="Pfam" id="PF13193">
    <property type="entry name" value="AMP-binding_C"/>
    <property type="match status" value="1"/>
</dbReference>
<evidence type="ECO:0000259" key="4">
    <source>
        <dbReference type="Pfam" id="PF13193"/>
    </source>
</evidence>
<dbReference type="InterPro" id="IPR042099">
    <property type="entry name" value="ANL_N_sf"/>
</dbReference>
<dbReference type="Proteomes" id="UP000664761">
    <property type="component" value="Unassembled WGS sequence"/>
</dbReference>
<proteinExistence type="inferred from homology"/>
<protein>
    <submittedName>
        <fullName evidence="5">AMP-binding protein</fullName>
    </submittedName>
</protein>
<keyword evidence="6" id="KW-1185">Reference proteome</keyword>
<dbReference type="PANTHER" id="PTHR43201:SF5">
    <property type="entry name" value="MEDIUM-CHAIN ACYL-COA LIGASE ACSF2, MITOCHONDRIAL"/>
    <property type="match status" value="1"/>
</dbReference>
<dbReference type="Gene3D" id="3.40.50.12780">
    <property type="entry name" value="N-terminal domain of ligase-like"/>
    <property type="match status" value="1"/>
</dbReference>
<dbReference type="PROSITE" id="PS00455">
    <property type="entry name" value="AMP_BINDING"/>
    <property type="match status" value="1"/>
</dbReference>
<evidence type="ECO:0000313" key="5">
    <source>
        <dbReference type="EMBL" id="MBO0333309.1"/>
    </source>
</evidence>
<gene>
    <name evidence="5" type="ORF">J0X12_06780</name>
</gene>
<sequence>MRLIDTIAQSHKSMIEGRDIPWLLRQWVERCPEKPFIIWEPFDGNSQTFTYGEFGAQVERVAAALHKNGVAFGDKVMLHLDNSPEFLISWFACARVGAVAVSTNTRSVARDMTYFADHAEIVAAITQPSFAALVHESAPGIKFLAVTDNDSGAPADVPADIPHIPYTDLLAETAPCPARAADPFADLGVQFTSGTTSRPKAVLWTHANAIWGAQMNVAHMRLRHEDICMAFLPLFHTNAQSYSMLSTLWIGGTIVIQPKFSASRFWDVARRNKCTWASIIRFCVSALLAKDPPSDHNFRFWGAGIRIPQVEETYGIKTLGWWGMTETITQGIVSDMDHAGPAVGIGRVSPGFNIDIRDPEGRHVKPGERGLLYIRGVRGVSMFKEYFRNPDANAKSYDADGWFETGDYVRMDENGDLFFGDREKDMLKIGAENVAASEIETVVMETGWIAECAVVGQKHYMLDEVPVVFVIPKPGAPDDLKDAIIGACKKNLADFKVVRDVIVLDEFPRSTLEKIAKNELRERLPAIDAETKAG</sequence>
<dbReference type="InterPro" id="IPR025110">
    <property type="entry name" value="AMP-bd_C"/>
</dbReference>
<name>A0ABS3F4H8_9PROT</name>
<dbReference type="Pfam" id="PF00501">
    <property type="entry name" value="AMP-binding"/>
    <property type="match status" value="1"/>
</dbReference>
<dbReference type="EMBL" id="JAFLNC010000002">
    <property type="protein sequence ID" value="MBO0333309.1"/>
    <property type="molecule type" value="Genomic_DNA"/>
</dbReference>
<accession>A0ABS3F4H8</accession>
<feature type="domain" description="AMP-binding enzyme C-terminal" evidence="4">
    <location>
        <begin position="438"/>
        <end position="511"/>
    </location>
</feature>